<keyword evidence="2" id="KW-1185">Reference proteome</keyword>
<evidence type="ECO:0000313" key="2">
    <source>
        <dbReference type="Proteomes" id="UP000530060"/>
    </source>
</evidence>
<gene>
    <name evidence="1" type="ORF">FLAT13_05043</name>
</gene>
<protein>
    <submittedName>
        <fullName evidence="1">Uncharacterized protein</fullName>
    </submittedName>
</protein>
<dbReference type="EMBL" id="CAIJDP010000090">
    <property type="protein sequence ID" value="CAD0009630.1"/>
    <property type="molecule type" value="Genomic_DNA"/>
</dbReference>
<reference evidence="1 2" key="1">
    <citation type="submission" date="2020-06" db="EMBL/GenBank/DDBJ databases">
        <authorList>
            <person name="Criscuolo A."/>
        </authorList>
    </citation>
    <scope>NUCLEOTIDE SEQUENCE [LARGE SCALE GENOMIC DNA]</scope>
    <source>
        <strain evidence="2">CIP 111411</strain>
    </source>
</reference>
<dbReference type="Proteomes" id="UP000530060">
    <property type="component" value="Unassembled WGS sequence"/>
</dbReference>
<proteinExistence type="predicted"/>
<dbReference type="RefSeq" id="WP_180910924.1">
    <property type="nucleotide sequence ID" value="NZ_CAIJDP010000090.1"/>
</dbReference>
<comment type="caution">
    <text evidence="1">The sequence shown here is derived from an EMBL/GenBank/DDBJ whole genome shotgun (WGS) entry which is preliminary data.</text>
</comment>
<sequence length="87" mass="10309">MAIPINIEREHIFQAILRIEREGIPPRRGAREWAVDYEGIIYPCKLLISWENLYVNGEELNLDPNNFNTYDAQEYLREKGFNVIQNN</sequence>
<name>A0A6V6ZD05_9FLAO</name>
<dbReference type="AlphaFoldDB" id="A0A6V6ZD05"/>
<accession>A0A6V6ZD05</accession>
<organism evidence="1 2">
    <name type="scientific">Flavobacterium salmonis</name>
    <dbReference type="NCBI Taxonomy" id="2654844"/>
    <lineage>
        <taxon>Bacteria</taxon>
        <taxon>Pseudomonadati</taxon>
        <taxon>Bacteroidota</taxon>
        <taxon>Flavobacteriia</taxon>
        <taxon>Flavobacteriales</taxon>
        <taxon>Flavobacteriaceae</taxon>
        <taxon>Flavobacterium</taxon>
    </lineage>
</organism>
<evidence type="ECO:0000313" key="1">
    <source>
        <dbReference type="EMBL" id="CAD0009630.1"/>
    </source>
</evidence>